<keyword evidence="2" id="KW-1185">Reference proteome</keyword>
<sequence>MSVLDRRPRLPDNLTFAGGKSGMAEVFGADLDWFATSEESNSAYVALDRAYADRIEAVRKATGVQLEHPLVAAEAERRAMEATPESPLRPMADRRDNGAFLRQREAEFATRLSELAETNPTARDAIRADVPVIDDARRLAFENEETAKRVFDAGSGISRWVARFAAAGVSMLRDPIQVGTLVLGGGPGAGRTVAARILSVAGREAAIAGGTELAIQPMVQNWRREAGLDAGFDEALKNVLLATALGGAFGGGLQAAGEGLSRLAGRRPVDDMAEAVLADKDLGPRLYPVLEPAQLPDRLAPIRQSLPADARGALDQVQADRFVDQRRPASASPEQHDRALAAAMRNVDAYGDALAMTPTDPAQVARVVDRLVSQGAAPAEAPPSIVDFLIGAGGISEFRGELAAIGANQVSQRFRGRLVRDNGMPLDRAREAAAEAGLLDARFGSSERALEQSTVADLLDAIDEDLRVRANPGAAADSAIDGERAAAERMVDEIVRLAGPAIDDELIERAARLANSEGLSAFDALDQVLSPIYETTPARPAGERTGDPLPGWSDEELDAASAGRPMAIEADGLDDPRMVVDDDLLSDADLIDLPEGFLIDAGDGQLISVAEFQDVMRRAEQMRIVTEACRI</sequence>
<accession>A0A3S9B4M4</accession>
<proteinExistence type="predicted"/>
<reference evidence="1 2" key="1">
    <citation type="submission" date="2018-09" db="EMBL/GenBank/DDBJ databases">
        <title>Marinorhizobium profundi gen. nov., sp. nov., isolated from a deep-sea sediment sample from the New Britain Trench and proposal of Marinorhizobiaceae fam. nov. in the order Rhizobiales of the class Alphaproteobacteria.</title>
        <authorList>
            <person name="Cao J."/>
        </authorList>
    </citation>
    <scope>NUCLEOTIDE SEQUENCE [LARGE SCALE GENOMIC DNA]</scope>
    <source>
        <strain evidence="1 2">WS11</strain>
    </source>
</reference>
<dbReference type="OrthoDB" id="8114941at2"/>
<protein>
    <recommendedName>
        <fullName evidence="3">Large polyvalent protein associated domain-containing protein</fullName>
    </recommendedName>
</protein>
<dbReference type="Proteomes" id="UP000268192">
    <property type="component" value="Chromosome"/>
</dbReference>
<dbReference type="EMBL" id="CP032509">
    <property type="protein sequence ID" value="AZN71863.1"/>
    <property type="molecule type" value="Genomic_DNA"/>
</dbReference>
<evidence type="ECO:0000313" key="1">
    <source>
        <dbReference type="EMBL" id="AZN71863.1"/>
    </source>
</evidence>
<dbReference type="AlphaFoldDB" id="A0A3S9B4M4"/>
<name>A0A3S9B4M4_9HYPH</name>
<dbReference type="KEGG" id="abaw:D5400_11755"/>
<evidence type="ECO:0000313" key="2">
    <source>
        <dbReference type="Proteomes" id="UP000268192"/>
    </source>
</evidence>
<organism evidence="1 2">
    <name type="scientific">Georhizobium profundi</name>
    <dbReference type="NCBI Taxonomy" id="2341112"/>
    <lineage>
        <taxon>Bacteria</taxon>
        <taxon>Pseudomonadati</taxon>
        <taxon>Pseudomonadota</taxon>
        <taxon>Alphaproteobacteria</taxon>
        <taxon>Hyphomicrobiales</taxon>
        <taxon>Rhizobiaceae</taxon>
        <taxon>Georhizobium</taxon>
    </lineage>
</organism>
<evidence type="ECO:0008006" key="3">
    <source>
        <dbReference type="Google" id="ProtNLM"/>
    </source>
</evidence>
<dbReference type="RefSeq" id="WP_126010182.1">
    <property type="nucleotide sequence ID" value="NZ_CP032509.1"/>
</dbReference>
<gene>
    <name evidence="1" type="ORF">D5400_11755</name>
</gene>